<name>A0A9N7VKK9_PLEPL</name>
<sequence length="294" mass="32000">MNAKKNSIVKRDARRGHSKANALVPRVEESEIKILDLLQVLMGSSFGHGPPIHKISRKSVSGKTDRQKHRDGLQLNYRGLNLSKKAHPAATPVPSPSDPLMFYGWSDGRSETKPLITTRGESIKGREGCRCDPSASVELCEDFADSIFHLVREKYRSLVGGCSPAHARHKSLAGIVMTQARVIFKDPDVGLPSVRSEAAVVWWPASVHPCLTNINQGPSLNRRQKAENPNAPTPLHPPRQLSPILSEISLATSRRVLRGARQRLHCHSAIWAEADKSSCAGPVAPAVLPGASEA</sequence>
<protein>
    <submittedName>
        <fullName evidence="2">Uncharacterized protein</fullName>
    </submittedName>
</protein>
<reference evidence="2" key="1">
    <citation type="submission" date="2020-03" db="EMBL/GenBank/DDBJ databases">
        <authorList>
            <person name="Weist P."/>
        </authorList>
    </citation>
    <scope>NUCLEOTIDE SEQUENCE</scope>
</reference>
<comment type="caution">
    <text evidence="2">The sequence shown here is derived from an EMBL/GenBank/DDBJ whole genome shotgun (WGS) entry which is preliminary data.</text>
</comment>
<evidence type="ECO:0000256" key="1">
    <source>
        <dbReference type="SAM" id="MobiDB-lite"/>
    </source>
</evidence>
<gene>
    <name evidence="2" type="ORF">PLEPLA_LOCUS37636</name>
</gene>
<organism evidence="2 3">
    <name type="scientific">Pleuronectes platessa</name>
    <name type="common">European plaice</name>
    <dbReference type="NCBI Taxonomy" id="8262"/>
    <lineage>
        <taxon>Eukaryota</taxon>
        <taxon>Metazoa</taxon>
        <taxon>Chordata</taxon>
        <taxon>Craniata</taxon>
        <taxon>Vertebrata</taxon>
        <taxon>Euteleostomi</taxon>
        <taxon>Actinopterygii</taxon>
        <taxon>Neopterygii</taxon>
        <taxon>Teleostei</taxon>
        <taxon>Neoteleostei</taxon>
        <taxon>Acanthomorphata</taxon>
        <taxon>Carangaria</taxon>
        <taxon>Pleuronectiformes</taxon>
        <taxon>Pleuronectoidei</taxon>
        <taxon>Pleuronectidae</taxon>
        <taxon>Pleuronectes</taxon>
    </lineage>
</organism>
<evidence type="ECO:0000313" key="3">
    <source>
        <dbReference type="Proteomes" id="UP001153269"/>
    </source>
</evidence>
<feature type="region of interest" description="Disordered" evidence="1">
    <location>
        <begin position="214"/>
        <end position="239"/>
    </location>
</feature>
<dbReference type="AlphaFoldDB" id="A0A9N7VKK9"/>
<proteinExistence type="predicted"/>
<accession>A0A9N7VKK9</accession>
<feature type="region of interest" description="Disordered" evidence="1">
    <location>
        <begin position="1"/>
        <end position="20"/>
    </location>
</feature>
<evidence type="ECO:0000313" key="2">
    <source>
        <dbReference type="EMBL" id="CAB1449950.1"/>
    </source>
</evidence>
<dbReference type="Proteomes" id="UP001153269">
    <property type="component" value="Unassembled WGS sequence"/>
</dbReference>
<keyword evidence="3" id="KW-1185">Reference proteome</keyword>
<dbReference type="EMBL" id="CADEAL010004034">
    <property type="protein sequence ID" value="CAB1449950.1"/>
    <property type="molecule type" value="Genomic_DNA"/>
</dbReference>